<sequence length="259" mass="28419">MFQPDYVESVSLTERLRAQLGRRSLAVIVTLLIEVLILLAIWSLGQSSKLPEPQKQVVTTFDAKEPPPDRPVEKPREDKQAPPQETRMVAPQPAPQPIAPPVPPAPPKPAFIPISPKQMAQADISDMPKGPPLKPGAPVYGPVFTGTSTDSKRVGTAPDGQPMYAAAWYRRPAQSELEGYLSTAEHPGWATIGCKTAPDYRVEKCVLVDEYPDHSNYGRAVLAAAWQFKVRPPRLGGKELVGAWVQIKIYDETGHTKAY</sequence>
<evidence type="ECO:0000256" key="2">
    <source>
        <dbReference type="SAM" id="Phobius"/>
    </source>
</evidence>
<dbReference type="Proteomes" id="UP001218362">
    <property type="component" value="Chromosome"/>
</dbReference>
<protein>
    <recommendedName>
        <fullName evidence="5">Protein TonB</fullName>
    </recommendedName>
</protein>
<dbReference type="EMBL" id="CP119316">
    <property type="protein sequence ID" value="WEK47734.1"/>
    <property type="molecule type" value="Genomic_DNA"/>
</dbReference>
<organism evidence="3 4">
    <name type="scientific">Candidatus Andeanibacterium colombiense</name>
    <dbReference type="NCBI Taxonomy" id="3121345"/>
    <lineage>
        <taxon>Bacteria</taxon>
        <taxon>Pseudomonadati</taxon>
        <taxon>Pseudomonadota</taxon>
        <taxon>Alphaproteobacteria</taxon>
        <taxon>Sphingomonadales</taxon>
        <taxon>Sphingomonadaceae</taxon>
        <taxon>Candidatus Andeanibacterium</taxon>
    </lineage>
</organism>
<evidence type="ECO:0000313" key="4">
    <source>
        <dbReference type="Proteomes" id="UP001218362"/>
    </source>
</evidence>
<dbReference type="KEGG" id="acob:P0Y56_05425"/>
<dbReference type="AlphaFoldDB" id="A0AAJ5XBH6"/>
<feature type="compositionally biased region" description="Pro residues" evidence="1">
    <location>
        <begin position="92"/>
        <end position="110"/>
    </location>
</feature>
<proteinExistence type="predicted"/>
<keyword evidence="2" id="KW-0812">Transmembrane</keyword>
<accession>A0AAJ5XBH6</accession>
<reference evidence="3" key="1">
    <citation type="submission" date="2023-03" db="EMBL/GenBank/DDBJ databases">
        <title>Andean soil-derived lignocellulolytic bacterial consortium as a source of novel taxa and putative plastic-active enzymes.</title>
        <authorList>
            <person name="Diaz-Garcia L."/>
            <person name="Chuvochina M."/>
            <person name="Feuerriegel G."/>
            <person name="Bunk B."/>
            <person name="Sproer C."/>
            <person name="Streit W.R."/>
            <person name="Rodriguez L.M."/>
            <person name="Overmann J."/>
            <person name="Jimenez D.J."/>
        </authorList>
    </citation>
    <scope>NUCLEOTIDE SEQUENCE</scope>
    <source>
        <strain evidence="3">MAG 26</strain>
    </source>
</reference>
<feature type="region of interest" description="Disordered" evidence="1">
    <location>
        <begin position="52"/>
        <end position="110"/>
    </location>
</feature>
<gene>
    <name evidence="3" type="ORF">P0Y56_05425</name>
</gene>
<evidence type="ECO:0008006" key="5">
    <source>
        <dbReference type="Google" id="ProtNLM"/>
    </source>
</evidence>
<feature type="transmembrane region" description="Helical" evidence="2">
    <location>
        <begin position="25"/>
        <end position="45"/>
    </location>
</feature>
<evidence type="ECO:0000256" key="1">
    <source>
        <dbReference type="SAM" id="MobiDB-lite"/>
    </source>
</evidence>
<evidence type="ECO:0000313" key="3">
    <source>
        <dbReference type="EMBL" id="WEK47734.1"/>
    </source>
</evidence>
<keyword evidence="2" id="KW-0472">Membrane</keyword>
<keyword evidence="2" id="KW-1133">Transmembrane helix</keyword>
<name>A0AAJ5XBH6_9SPHN</name>
<feature type="compositionally biased region" description="Basic and acidic residues" evidence="1">
    <location>
        <begin position="62"/>
        <end position="80"/>
    </location>
</feature>